<comment type="similarity">
    <text evidence="1">Belongs to the GPN-loop GTPase family.</text>
</comment>
<dbReference type="PANTHER" id="PTHR42708:SF1">
    <property type="entry name" value="GLIDING MOTILITY PROTEIN MGLA"/>
    <property type="match status" value="1"/>
</dbReference>
<comment type="caution">
    <text evidence="5">The sequence shown here is derived from an EMBL/GenBank/DDBJ whole genome shotgun (WGS) entry which is preliminary data.</text>
</comment>
<sequence length="199" mass="21859">MDSSASDQRTAPALRGDERTVKILIAGHFGAGKTTFVHALSQIAPLSTEEVMTSASIDTDHTNLPNKTSTTVAMDFGRLSLTDDLVLYLFGAPGQPRFFPVLRDLAFGALGALVLVDTRRLEDTYPILELIEDLDLPYAIAINRFDDAPEHSVERLREVMDLEPETPLVICDAREHRSSTDALITLTRHVLTLTPETTA</sequence>
<dbReference type="PANTHER" id="PTHR42708">
    <property type="entry name" value="ATP/GTP-BINDING PROTEIN-RELATED"/>
    <property type="match status" value="1"/>
</dbReference>
<keyword evidence="6" id="KW-1185">Reference proteome</keyword>
<evidence type="ECO:0000313" key="6">
    <source>
        <dbReference type="Proteomes" id="UP000578686"/>
    </source>
</evidence>
<evidence type="ECO:0000256" key="4">
    <source>
        <dbReference type="ARBA" id="ARBA00023134"/>
    </source>
</evidence>
<dbReference type="SUPFAM" id="SSF52540">
    <property type="entry name" value="P-loop containing nucleoside triphosphate hydrolases"/>
    <property type="match status" value="1"/>
</dbReference>
<dbReference type="GO" id="GO:0005525">
    <property type="term" value="F:GTP binding"/>
    <property type="evidence" value="ECO:0007669"/>
    <property type="project" value="UniProtKB-KW"/>
</dbReference>
<dbReference type="InterPro" id="IPR027417">
    <property type="entry name" value="P-loop_NTPase"/>
</dbReference>
<evidence type="ECO:0000313" key="5">
    <source>
        <dbReference type="EMBL" id="NJQ07418.1"/>
    </source>
</evidence>
<keyword evidence="4" id="KW-0342">GTP-binding</keyword>
<dbReference type="Proteomes" id="UP000578686">
    <property type="component" value="Unassembled WGS sequence"/>
</dbReference>
<evidence type="ECO:0000256" key="1">
    <source>
        <dbReference type="ARBA" id="ARBA00005290"/>
    </source>
</evidence>
<keyword evidence="2" id="KW-0547">Nucleotide-binding</keyword>
<protein>
    <submittedName>
        <fullName evidence="5">ATP/GTP-binding protein</fullName>
    </submittedName>
</protein>
<dbReference type="EMBL" id="JAAVJD010000158">
    <property type="protein sequence ID" value="NJQ07418.1"/>
    <property type="molecule type" value="Genomic_DNA"/>
</dbReference>
<accession>A0A7X6D3N3</accession>
<dbReference type="AlphaFoldDB" id="A0A7X6D3N3"/>
<dbReference type="CDD" id="cd00882">
    <property type="entry name" value="Ras_like_GTPase"/>
    <property type="match status" value="1"/>
</dbReference>
<dbReference type="RefSeq" id="WP_167972397.1">
    <property type="nucleotide sequence ID" value="NZ_BHZG01000054.1"/>
</dbReference>
<name>A0A7X6D3N3_9ACTN</name>
<proteinExistence type="inferred from homology"/>
<dbReference type="InterPro" id="IPR052705">
    <property type="entry name" value="Gliding_Motility_GTPase"/>
</dbReference>
<organism evidence="5 6">
    <name type="scientific">Streptomyces lonarensis</name>
    <dbReference type="NCBI Taxonomy" id="700599"/>
    <lineage>
        <taxon>Bacteria</taxon>
        <taxon>Bacillati</taxon>
        <taxon>Actinomycetota</taxon>
        <taxon>Actinomycetes</taxon>
        <taxon>Kitasatosporales</taxon>
        <taxon>Streptomycetaceae</taxon>
        <taxon>Streptomyces</taxon>
    </lineage>
</organism>
<dbReference type="Gene3D" id="3.40.50.300">
    <property type="entry name" value="P-loop containing nucleotide triphosphate hydrolases"/>
    <property type="match status" value="1"/>
</dbReference>
<dbReference type="Pfam" id="PF03029">
    <property type="entry name" value="ATP_bind_1"/>
    <property type="match status" value="1"/>
</dbReference>
<dbReference type="InterPro" id="IPR004130">
    <property type="entry name" value="Gpn"/>
</dbReference>
<keyword evidence="3" id="KW-0378">Hydrolase</keyword>
<evidence type="ECO:0000256" key="3">
    <source>
        <dbReference type="ARBA" id="ARBA00022801"/>
    </source>
</evidence>
<reference evidence="5 6" key="1">
    <citation type="submission" date="2020-03" db="EMBL/GenBank/DDBJ databases">
        <title>Draft genome of Streptomyces sp. ventii, isolated from the Axial Seamount in the Pacific Ocean, and resequencing of the two type strains Streptomyces lonarensis strain NCL 716 and Streptomyces bohaiensis strain 11A07.</title>
        <authorList>
            <person name="Loughran R.M."/>
            <person name="Pfannmuller K.M."/>
            <person name="Wasson B.J."/>
            <person name="Deadmond M.C."/>
            <person name="Paddock B.E."/>
            <person name="Koyack M.J."/>
            <person name="Gallegos D.A."/>
            <person name="Mitchell E.A."/>
            <person name="Ushijima B."/>
            <person name="Saw J.H."/>
            <person name="Mcphail K.L."/>
            <person name="Videau P."/>
        </authorList>
    </citation>
    <scope>NUCLEOTIDE SEQUENCE [LARGE SCALE GENOMIC DNA]</scope>
    <source>
        <strain evidence="5 6">NCL716</strain>
    </source>
</reference>
<dbReference type="GO" id="GO:0016787">
    <property type="term" value="F:hydrolase activity"/>
    <property type="evidence" value="ECO:0007669"/>
    <property type="project" value="UniProtKB-KW"/>
</dbReference>
<gene>
    <name evidence="5" type="ORF">HCN56_17950</name>
</gene>
<evidence type="ECO:0000256" key="2">
    <source>
        <dbReference type="ARBA" id="ARBA00022741"/>
    </source>
</evidence>